<dbReference type="Gene3D" id="3.40.449.10">
    <property type="entry name" value="Phosphoenolpyruvate Carboxykinase, domain 1"/>
    <property type="match status" value="2"/>
</dbReference>
<dbReference type="GO" id="GO:0006094">
    <property type="term" value="P:gluconeogenesis"/>
    <property type="evidence" value="ECO:0007669"/>
    <property type="project" value="UniProtKB-KW"/>
</dbReference>
<dbReference type="HAMAP" id="MF_00453">
    <property type="entry name" value="PEPCK_ATP"/>
    <property type="match status" value="2"/>
</dbReference>
<evidence type="ECO:0000256" key="9">
    <source>
        <dbReference type="ARBA" id="ARBA00047371"/>
    </source>
</evidence>
<protein>
    <recommendedName>
        <fullName evidence="3">phosphoenolpyruvate carboxykinase (ATP)</fullName>
        <ecNumber evidence="3">4.1.1.49</ecNumber>
    </recommendedName>
</protein>
<keyword evidence="11" id="KW-1185">Reference proteome</keyword>
<comment type="similarity">
    <text evidence="2">Belongs to the phosphoenolpyruvate carboxykinase (ATP) family.</text>
</comment>
<dbReference type="SUPFAM" id="SSF68923">
    <property type="entry name" value="PEP carboxykinase N-terminal domain"/>
    <property type="match status" value="2"/>
</dbReference>
<evidence type="ECO:0000256" key="1">
    <source>
        <dbReference type="ARBA" id="ARBA00004742"/>
    </source>
</evidence>
<dbReference type="PANTHER" id="PTHR30031:SF0">
    <property type="entry name" value="PHOSPHOENOLPYRUVATE CARBOXYKINASE (ATP)"/>
    <property type="match status" value="1"/>
</dbReference>
<evidence type="ECO:0000256" key="6">
    <source>
        <dbReference type="ARBA" id="ARBA00022793"/>
    </source>
</evidence>
<dbReference type="InterPro" id="IPR008210">
    <property type="entry name" value="PEP_carboxykinase_N"/>
</dbReference>
<dbReference type="SUPFAM" id="SSF53795">
    <property type="entry name" value="PEP carboxykinase-like"/>
    <property type="match status" value="2"/>
</dbReference>
<proteinExistence type="inferred from homology"/>
<evidence type="ECO:0000256" key="5">
    <source>
        <dbReference type="ARBA" id="ARBA00022741"/>
    </source>
</evidence>
<reference evidence="10" key="1">
    <citation type="submission" date="2023-08" db="EMBL/GenBank/DDBJ databases">
        <title>A de novo genome assembly of Solanum verrucosum Schlechtendal, a Mexican diploid species geographically isolated from the other diploid A-genome species in potato relatives.</title>
        <authorList>
            <person name="Hosaka K."/>
        </authorList>
    </citation>
    <scope>NUCLEOTIDE SEQUENCE</scope>
    <source>
        <tissue evidence="10">Young leaves</tissue>
    </source>
</reference>
<dbReference type="EC" id="4.1.1.49" evidence="3"/>
<dbReference type="EMBL" id="CP133623">
    <property type="protein sequence ID" value="WMV57131.1"/>
    <property type="molecule type" value="Genomic_DNA"/>
</dbReference>
<keyword evidence="4" id="KW-0312">Gluconeogenesis</keyword>
<accession>A0AAF0V5J2</accession>
<dbReference type="PANTHER" id="PTHR30031">
    <property type="entry name" value="PHOSPHOENOLPYRUVATE CARBOXYKINASE ATP"/>
    <property type="match status" value="1"/>
</dbReference>
<dbReference type="Proteomes" id="UP001234989">
    <property type="component" value="Chromosome 12"/>
</dbReference>
<dbReference type="GO" id="GO:0004612">
    <property type="term" value="F:phosphoenolpyruvate carboxykinase (ATP) activity"/>
    <property type="evidence" value="ECO:0007669"/>
    <property type="project" value="UniProtKB-EC"/>
</dbReference>
<evidence type="ECO:0000256" key="4">
    <source>
        <dbReference type="ARBA" id="ARBA00022432"/>
    </source>
</evidence>
<evidence type="ECO:0000256" key="8">
    <source>
        <dbReference type="ARBA" id="ARBA00023239"/>
    </source>
</evidence>
<keyword evidence="5" id="KW-0547">Nucleotide-binding</keyword>
<dbReference type="InterPro" id="IPR023213">
    <property type="entry name" value="CAT-like_dom_sf"/>
</dbReference>
<dbReference type="Gene3D" id="3.30.559.10">
    <property type="entry name" value="Chloramphenicol acetyltransferase-like domain"/>
    <property type="match status" value="2"/>
</dbReference>
<name>A0AAF0V5J2_SOLVR</name>
<dbReference type="FunFam" id="2.170.8.10:FF:000001">
    <property type="entry name" value="Phosphoenolpyruvate carboxykinase (ATP)"/>
    <property type="match status" value="2"/>
</dbReference>
<comment type="pathway">
    <text evidence="1">Carbohydrate biosynthesis; gluconeogenesis.</text>
</comment>
<dbReference type="CDD" id="cd00484">
    <property type="entry name" value="PEPCK_ATP"/>
    <property type="match status" value="2"/>
</dbReference>
<comment type="catalytic activity">
    <reaction evidence="9">
        <text>oxaloacetate + ATP = phosphoenolpyruvate + ADP + CO2</text>
        <dbReference type="Rhea" id="RHEA:18617"/>
        <dbReference type="ChEBI" id="CHEBI:16452"/>
        <dbReference type="ChEBI" id="CHEBI:16526"/>
        <dbReference type="ChEBI" id="CHEBI:30616"/>
        <dbReference type="ChEBI" id="CHEBI:58702"/>
        <dbReference type="ChEBI" id="CHEBI:456216"/>
        <dbReference type="EC" id="4.1.1.49"/>
    </reaction>
</comment>
<keyword evidence="8" id="KW-0456">Lyase</keyword>
<dbReference type="InterPro" id="IPR015994">
    <property type="entry name" value="PEPCK_ATP_CS"/>
</dbReference>
<keyword evidence="7" id="KW-0067">ATP-binding</keyword>
<sequence length="1699" mass="189995">MALNNGMAMNNGLAKIETQKLKEEICHDDSAVPVKAHTLDELHSLQVKKSNPNTPIIDLQQSIFGSEADKNKQQLESISASLASLTRETGPKVVRGDPAKQAETPKVVHASHQHQHQQIPPFSNITDSALKFTHILYNLSPAELYEQAIQNEKGSFITSSGALATLSGAKTGRSPRDKRVVKDDTTSEELWWGKGSPNIEMDEQTFLINRERAVDYLCSLEKVYVNDQFLNWDPMNKLKVRIVSARAYHSLFMHNMCIRPTPEELENFGTPDFTIYNAGKFPCNRYTHYMTSSTSIDINLARKEMVILGTQYAGEMKKGLFSLMHYLMPKRQILSLHSGCNMGKDGDVALFFGLSGTGKTTLSTDHNRYLIGDDEHCWSDHGVSNIEGGCYAKCIDLSREKEPDIWNAIKFGTVLENVVFEEHIREVDYTDKSVTENTRAAYPIEYIPNAKIPCVGPHPKNVILLACDAFGVLPPVSKLNLAQTMYHFISGYTALVAGTEDGIKEPTATFSACFGAAFIMFHPTKYAAMLAEKMQKQGATGWLVNTGWSGGSYGSGSRIKLAHTRKIIDAIHSGELLNANYTKTEVFGLEIPNELKGVPSEILDPVNTWPNKDAYKETLLKLGGLFRKNFEVFTNHKIGTDSNLTEEILVAGNYEKMGLTNGALSNGLAKIETQKLKQEICNDDSAVPVKAHTLDELHSLQVKKSGPNTPIIDLQQTVFGSEADKNKQQLESISASLASLTRETGPKVVKGDPAKQAETPKVVHASHQHQHTPTLSNITDSALKFTHILYNLSPAELYEQAIQNEKGSFITSSGALATLSGAKTGRSPRDKRVVKDDTTSEELWWGKGSPNIEMDEKTFLINRERAVDYLCSLEKVYVNDQFLNWDPMNKLKVRIVSARAYHSLFMHNMCIRPTPEELENFATPDFTIYNAGKFPCNRYTHYMTSSTSIDINLARKEMVILGTQYAGEMKKGLFSLMHYLMPKRQILSLHSGCNMGKDGDVALFFGLSGTGKTTLSTDHNRYLIGDDEHCWSDHGVSNIEGGCYAKCIDLSREKEPDIWNAIKFGTVLENVVFEEHIREVDYTDKSVTENTRAAYPIEYIPNAKIPCVGPHPKNVILLACDAFGVLPPVSKLNLAQTMYHFISGYTALVAGTEDGIKEPTATFSACFGAAFIMFHPTKYAAMLAEKMQKQGATGWLVNTGWSGGSYGSGSRIKLAHTRKIIDAIHSGELLNANYTKTQVFGLEIPNEIKGVPSEILDPVNTWPNKDAYKETLLKLGGLFRKNFEVFTNHKIGTDSNLTEEIMAAVPPENSHLQRVEEVHKQLQNSLSEVLTKFYPLAGRLSEDGTSIECHDQGVIYLEAKVNCQLNEFLDKAYKDSDLVKIFVPPIRIRLAELPNRPMMAIQATMFEHGGLALAVQIVHTSCDGFSGCAITDEWAKISRMEKGNVRNLQFRSDLEEVFPPRDNIFEMIKKGRPRGYEMKIATRIFMFDEIAISKLKENVNKFMSYSSRVEVVTALIWRSLMRVVRLRQGHNRPSMLQFAINLRGRGSPKVVGEDQNFFGNFYLDIPIKYVSSHSNQDPELHEIVTLIRNAKNKVVSEIANASSEEIFSILIESLNQIREGYNDDEIDLYPTSSLCKFPLNESDFGWAKPIWVSRVNVPFQMFFLMDSKNGIEARVCLNEDDMIKLERDVDIVEFSYAPK</sequence>
<dbReference type="Pfam" id="PF02458">
    <property type="entry name" value="Transferase"/>
    <property type="match status" value="1"/>
</dbReference>
<evidence type="ECO:0000256" key="3">
    <source>
        <dbReference type="ARBA" id="ARBA00012363"/>
    </source>
</evidence>
<evidence type="ECO:0000256" key="2">
    <source>
        <dbReference type="ARBA" id="ARBA00006052"/>
    </source>
</evidence>
<dbReference type="InterPro" id="IPR013035">
    <property type="entry name" value="PEP_carboxykinase_C"/>
</dbReference>
<dbReference type="GO" id="GO:0005829">
    <property type="term" value="C:cytosol"/>
    <property type="evidence" value="ECO:0007669"/>
    <property type="project" value="TreeGrafter"/>
</dbReference>
<dbReference type="NCBIfam" id="TIGR00224">
    <property type="entry name" value="pckA"/>
    <property type="match status" value="2"/>
</dbReference>
<evidence type="ECO:0000313" key="10">
    <source>
        <dbReference type="EMBL" id="WMV57131.1"/>
    </source>
</evidence>
<dbReference type="PROSITE" id="PS00532">
    <property type="entry name" value="PEPCK_ATP"/>
    <property type="match status" value="2"/>
</dbReference>
<dbReference type="InterPro" id="IPR001272">
    <property type="entry name" value="PEP_carboxykinase_ATP"/>
</dbReference>
<dbReference type="NCBIfam" id="NF006821">
    <property type="entry name" value="PRK09344.1-3"/>
    <property type="match status" value="2"/>
</dbReference>
<dbReference type="FunFam" id="3.40.449.10:FF:000004">
    <property type="entry name" value="phosphoenolpyruvate carboxykinase [ATP]-like"/>
    <property type="match status" value="2"/>
</dbReference>
<organism evidence="10 11">
    <name type="scientific">Solanum verrucosum</name>
    <dbReference type="NCBI Taxonomy" id="315347"/>
    <lineage>
        <taxon>Eukaryota</taxon>
        <taxon>Viridiplantae</taxon>
        <taxon>Streptophyta</taxon>
        <taxon>Embryophyta</taxon>
        <taxon>Tracheophyta</taxon>
        <taxon>Spermatophyta</taxon>
        <taxon>Magnoliopsida</taxon>
        <taxon>eudicotyledons</taxon>
        <taxon>Gunneridae</taxon>
        <taxon>Pentapetalae</taxon>
        <taxon>asterids</taxon>
        <taxon>lamiids</taxon>
        <taxon>Solanales</taxon>
        <taxon>Solanaceae</taxon>
        <taxon>Solanoideae</taxon>
        <taxon>Solaneae</taxon>
        <taxon>Solanum</taxon>
    </lineage>
</organism>
<gene>
    <name evidence="10" type="ORF">MTR67_050516</name>
</gene>
<dbReference type="Pfam" id="PF01293">
    <property type="entry name" value="PEPCK_ATP"/>
    <property type="match status" value="2"/>
</dbReference>
<evidence type="ECO:0000313" key="11">
    <source>
        <dbReference type="Proteomes" id="UP001234989"/>
    </source>
</evidence>
<dbReference type="Gene3D" id="2.170.8.10">
    <property type="entry name" value="Phosphoenolpyruvate Carboxykinase, domain 2"/>
    <property type="match status" value="2"/>
</dbReference>
<keyword evidence="6" id="KW-0210">Decarboxylase</keyword>
<evidence type="ECO:0000256" key="7">
    <source>
        <dbReference type="ARBA" id="ARBA00022840"/>
    </source>
</evidence>
<dbReference type="NCBIfam" id="NF006820">
    <property type="entry name" value="PRK09344.1-2"/>
    <property type="match status" value="2"/>
</dbReference>
<dbReference type="Gene3D" id="3.90.228.20">
    <property type="match status" value="2"/>
</dbReference>
<dbReference type="GO" id="GO:0005524">
    <property type="term" value="F:ATP binding"/>
    <property type="evidence" value="ECO:0007669"/>
    <property type="project" value="UniProtKB-KW"/>
</dbReference>